<dbReference type="PANTHER" id="PTHR44688:SF16">
    <property type="entry name" value="DNA-BINDING TRANSCRIPTIONAL ACTIVATOR DEVR_DOSR"/>
    <property type="match status" value="1"/>
</dbReference>
<dbReference type="STRING" id="29485.CH64_1295"/>
<dbReference type="InterPro" id="IPR000792">
    <property type="entry name" value="Tscrpt_reg_LuxR_C"/>
</dbReference>
<name>A0A0U1HXM9_YERRO</name>
<evidence type="ECO:0000313" key="9">
    <source>
        <dbReference type="Proteomes" id="UP000042054"/>
    </source>
</evidence>
<keyword evidence="4" id="KW-0804">Transcription</keyword>
<keyword evidence="8" id="KW-1185">Reference proteome</keyword>
<evidence type="ECO:0000256" key="4">
    <source>
        <dbReference type="ARBA" id="ARBA00023163"/>
    </source>
</evidence>
<dbReference type="AlphaFoldDB" id="A0A0U1HXM9"/>
<accession>A0A0U1HXM9</accession>
<reference evidence="7 9" key="2">
    <citation type="submission" date="2015-03" db="EMBL/GenBank/DDBJ databases">
        <authorList>
            <person name="Murphy D."/>
        </authorList>
    </citation>
    <scope>NUCLEOTIDE SEQUENCE [LARGE SCALE GENOMIC DNA]</scope>
    <source>
        <strain evidence="7 9">68/02</strain>
    </source>
</reference>
<evidence type="ECO:0000256" key="2">
    <source>
        <dbReference type="ARBA" id="ARBA00023125"/>
    </source>
</evidence>
<dbReference type="InterPro" id="IPR036388">
    <property type="entry name" value="WH-like_DNA-bd_sf"/>
</dbReference>
<dbReference type="Pfam" id="PF00196">
    <property type="entry name" value="GerE"/>
    <property type="match status" value="1"/>
</dbReference>
<dbReference type="OrthoDB" id="6480962at2"/>
<dbReference type="PROSITE" id="PS50043">
    <property type="entry name" value="HTH_LUXR_2"/>
    <property type="match status" value="1"/>
</dbReference>
<gene>
    <name evidence="6" type="ORF">CH64_1295</name>
    <name evidence="7" type="ORF">ERS008555_03672</name>
</gene>
<dbReference type="EMBL" id="CTKE01000024">
    <property type="protein sequence ID" value="CQI96610.1"/>
    <property type="molecule type" value="Genomic_DNA"/>
</dbReference>
<evidence type="ECO:0000256" key="1">
    <source>
        <dbReference type="ARBA" id="ARBA00023015"/>
    </source>
</evidence>
<dbReference type="PRINTS" id="PR00038">
    <property type="entry name" value="HTHLUXR"/>
</dbReference>
<evidence type="ECO:0000259" key="5">
    <source>
        <dbReference type="PROSITE" id="PS50043"/>
    </source>
</evidence>
<evidence type="ECO:0000313" key="6">
    <source>
        <dbReference type="EMBL" id="AJJ09768.1"/>
    </source>
</evidence>
<keyword evidence="2" id="KW-0238">DNA-binding</keyword>
<dbReference type="RefSeq" id="WP_004715641.1">
    <property type="nucleotide sequence ID" value="NZ_CIFE01000002.1"/>
</dbReference>
<evidence type="ECO:0000313" key="8">
    <source>
        <dbReference type="Proteomes" id="UP000031914"/>
    </source>
</evidence>
<sequence length="208" mass="24044">MNNVIIFSQYDLVRFYLKQAIENISIMRSKRGNVSIRICYSLSEFENEIQEQDNPIIIFDLDGIEKFEQFRLFKLAKEKVSHCRLFLFTSESEGSGSYTTLKQVSPFILSKTASQSQIETMFYQLIFCFKAVQKTKISAEKTLCTHKDKTALTHRESEICRHLLSGLSNKEIGILLGISNKTVSSHRTNIYGKYQAKNLIELYSRVKI</sequence>
<dbReference type="Proteomes" id="UP000042054">
    <property type="component" value="Unassembled WGS sequence"/>
</dbReference>
<dbReference type="GO" id="GO:0003677">
    <property type="term" value="F:DNA binding"/>
    <property type="evidence" value="ECO:0007669"/>
    <property type="project" value="UniProtKB-KW"/>
</dbReference>
<dbReference type="PROSITE" id="PS00622">
    <property type="entry name" value="HTH_LUXR_1"/>
    <property type="match status" value="1"/>
</dbReference>
<dbReference type="SUPFAM" id="SSF46894">
    <property type="entry name" value="C-terminal effector domain of the bipartite response regulators"/>
    <property type="match status" value="1"/>
</dbReference>
<keyword evidence="3" id="KW-0010">Activator</keyword>
<dbReference type="Proteomes" id="UP000031914">
    <property type="component" value="Chromosome"/>
</dbReference>
<protein>
    <submittedName>
        <fullName evidence="6">Bacterial regulatory s, luxR family protein</fullName>
    </submittedName>
    <submittedName>
        <fullName evidence="7">LuxR family transcriptional regulatory protein</fullName>
    </submittedName>
</protein>
<evidence type="ECO:0000313" key="7">
    <source>
        <dbReference type="EMBL" id="CQI96610.1"/>
    </source>
</evidence>
<dbReference type="GeneID" id="45566621"/>
<dbReference type="PANTHER" id="PTHR44688">
    <property type="entry name" value="DNA-BINDING TRANSCRIPTIONAL ACTIVATOR DEVR_DOSR"/>
    <property type="match status" value="1"/>
</dbReference>
<dbReference type="GO" id="GO:0006355">
    <property type="term" value="P:regulation of DNA-templated transcription"/>
    <property type="evidence" value="ECO:0007669"/>
    <property type="project" value="InterPro"/>
</dbReference>
<dbReference type="Gene3D" id="1.10.10.10">
    <property type="entry name" value="Winged helix-like DNA-binding domain superfamily/Winged helix DNA-binding domain"/>
    <property type="match status" value="1"/>
</dbReference>
<feature type="domain" description="HTH luxR-type" evidence="5">
    <location>
        <begin position="145"/>
        <end position="208"/>
    </location>
</feature>
<reference evidence="6 8" key="1">
    <citation type="journal article" date="2015" name="Genome Announc.">
        <title>Thirty-Two Complete Genome Assemblies of Nine Yersinia Species, Including Y. pestis, Y. pseudotuberculosis, and Y. enterocolitica.</title>
        <authorList>
            <person name="Johnson S.L."/>
            <person name="Daligault H.E."/>
            <person name="Davenport K.W."/>
            <person name="Jaissle J."/>
            <person name="Frey K.G."/>
            <person name="Ladner J.T."/>
            <person name="Broomall S.M."/>
            <person name="Bishop-Lilly K.A."/>
            <person name="Bruce D.C."/>
            <person name="Coyne S.R."/>
            <person name="Gibbons H.S."/>
            <person name="Lo C.C."/>
            <person name="Munk A.C."/>
            <person name="Rosenzweig C.N."/>
            <person name="Koroleva G.I."/>
            <person name="Palacios G.F."/>
            <person name="Redden C.L."/>
            <person name="Xu Y."/>
            <person name="Minogue T.D."/>
            <person name="Chain P.S."/>
        </authorList>
    </citation>
    <scope>NUCLEOTIDE SEQUENCE [LARGE SCALE GENOMIC DNA]</scope>
    <source>
        <strain evidence="6 8">YRA</strain>
    </source>
</reference>
<evidence type="ECO:0000256" key="3">
    <source>
        <dbReference type="ARBA" id="ARBA00023159"/>
    </source>
</evidence>
<keyword evidence="1" id="KW-0805">Transcription regulation</keyword>
<organism evidence="7 9">
    <name type="scientific">Yersinia rohdei</name>
    <dbReference type="NCBI Taxonomy" id="29485"/>
    <lineage>
        <taxon>Bacteria</taxon>
        <taxon>Pseudomonadati</taxon>
        <taxon>Pseudomonadota</taxon>
        <taxon>Gammaproteobacteria</taxon>
        <taxon>Enterobacterales</taxon>
        <taxon>Yersiniaceae</taxon>
        <taxon>Yersinia</taxon>
    </lineage>
</organism>
<proteinExistence type="predicted"/>
<dbReference type="SMART" id="SM00421">
    <property type="entry name" value="HTH_LUXR"/>
    <property type="match status" value="1"/>
</dbReference>
<dbReference type="InterPro" id="IPR016032">
    <property type="entry name" value="Sig_transdc_resp-reg_C-effctor"/>
</dbReference>
<dbReference type="KEGG" id="yro:CH64_1295"/>
<dbReference type="EMBL" id="CP009787">
    <property type="protein sequence ID" value="AJJ09768.1"/>
    <property type="molecule type" value="Genomic_DNA"/>
</dbReference>
<dbReference type="CDD" id="cd06170">
    <property type="entry name" value="LuxR_C_like"/>
    <property type="match status" value="1"/>
</dbReference>